<evidence type="ECO:0000259" key="2">
    <source>
        <dbReference type="SMART" id="SM00881"/>
    </source>
</evidence>
<accession>A0ABP8YEQ0</accession>
<evidence type="ECO:0000313" key="4">
    <source>
        <dbReference type="Proteomes" id="UP001499882"/>
    </source>
</evidence>
<dbReference type="GO" id="GO:0016874">
    <property type="term" value="F:ligase activity"/>
    <property type="evidence" value="ECO:0007669"/>
    <property type="project" value="UniProtKB-KW"/>
</dbReference>
<dbReference type="Gene3D" id="3.30.470.20">
    <property type="entry name" value="ATP-grasp fold, B domain"/>
    <property type="match status" value="1"/>
</dbReference>
<dbReference type="InterPro" id="IPR016102">
    <property type="entry name" value="Succinyl-CoA_synth-like"/>
</dbReference>
<evidence type="ECO:0000313" key="3">
    <source>
        <dbReference type="EMBL" id="GAA4727836.1"/>
    </source>
</evidence>
<dbReference type="Pfam" id="PF13380">
    <property type="entry name" value="CoA_binding_2"/>
    <property type="match status" value="1"/>
</dbReference>
<evidence type="ECO:0000256" key="1">
    <source>
        <dbReference type="SAM" id="MobiDB-lite"/>
    </source>
</evidence>
<dbReference type="SUPFAM" id="SSF52210">
    <property type="entry name" value="Succinyl-CoA synthetase domains"/>
    <property type="match status" value="2"/>
</dbReference>
<dbReference type="SMART" id="SM00881">
    <property type="entry name" value="CoA_binding"/>
    <property type="match status" value="1"/>
</dbReference>
<organism evidence="3 4">
    <name type="scientific">Nocardioides endophyticus</name>
    <dbReference type="NCBI Taxonomy" id="1353775"/>
    <lineage>
        <taxon>Bacteria</taxon>
        <taxon>Bacillati</taxon>
        <taxon>Actinomycetota</taxon>
        <taxon>Actinomycetes</taxon>
        <taxon>Propionibacteriales</taxon>
        <taxon>Nocardioidaceae</taxon>
        <taxon>Nocardioides</taxon>
    </lineage>
</organism>
<feature type="region of interest" description="Disordered" evidence="1">
    <location>
        <begin position="450"/>
        <end position="473"/>
    </location>
</feature>
<dbReference type="RefSeq" id="WP_345525356.1">
    <property type="nucleotide sequence ID" value="NZ_BAABKN010000005.1"/>
</dbReference>
<reference evidence="4" key="1">
    <citation type="journal article" date="2019" name="Int. J. Syst. Evol. Microbiol.">
        <title>The Global Catalogue of Microorganisms (GCM) 10K type strain sequencing project: providing services to taxonomists for standard genome sequencing and annotation.</title>
        <authorList>
            <consortium name="The Broad Institute Genomics Platform"/>
            <consortium name="The Broad Institute Genome Sequencing Center for Infectious Disease"/>
            <person name="Wu L."/>
            <person name="Ma J."/>
        </authorList>
    </citation>
    <scope>NUCLEOTIDE SEQUENCE [LARGE SCALE GENOMIC DNA]</scope>
    <source>
        <strain evidence="4">JCM 18532</strain>
    </source>
</reference>
<sequence>MRLEGEALVELLASPKSVAVIGASADRTRLSGRPLDYLSRLGYSGALYAVNARSDLPGVPTVRGVSELPAGEVDVALVALPAAAAVQALRDAERVGVRAAVVIGSGFEDRGAQARQELDEFVAGSAMRVIGPNCVGTLGVPAASYLTFSSVLQNEIPLPGRVGLVTQSGALGNSLLQTLIRRHVGLHQWFSTGNEVDTGAVELTTGLLALDEVEAVGVFLEGVTDPAWLGRLDEAIRRTAKPLFVLKAAQSDSGRRAAAGHTGRIVGSSDAADAILREMGARLVSSIAELADALVLAGVGSKLAGSPRPRVSVVSVSGAAGVIGADRVAQDGRLRMAEPGRGVPLDPRLHFANPLDVPFIGETEVFTDTLVAVASGSDSEVVIGVESSLAHEREELVAKVSTAATHQPIVLTSLSEDDQIPVALTLELSRAGIAYLPTVERAVAAVAAVAAQETPEDDDGAPHPPVDGDGDAGELRGLEWIAQALPAGLPWARSRVLDKPMDHAAGERAAAELGLPLVVKAAGRTIEHRTELGAVRVVRDPRELAEALPVVGEICTRHGDALMLQGFAAPGFEVLLSVLDDPEFGPVAFVRPGGTLAELLSGQTAIWHGWDADRRVDVLRRSRIGKLLAAYRGGPTYDVVRLAELVGDCLDAVGRDGLQFLEMNPVIVHERGLTLIDAVGRSAVVTHPERTP</sequence>
<dbReference type="PANTHER" id="PTHR42793">
    <property type="entry name" value="COA BINDING DOMAIN CONTAINING PROTEIN"/>
    <property type="match status" value="1"/>
</dbReference>
<dbReference type="EMBL" id="BAABKN010000005">
    <property type="protein sequence ID" value="GAA4727836.1"/>
    <property type="molecule type" value="Genomic_DNA"/>
</dbReference>
<keyword evidence="4" id="KW-1185">Reference proteome</keyword>
<dbReference type="InterPro" id="IPR032875">
    <property type="entry name" value="Succ_CoA_lig_flav_dom"/>
</dbReference>
<name>A0ABP8YEQ0_9ACTN</name>
<dbReference type="InterPro" id="IPR036291">
    <property type="entry name" value="NAD(P)-bd_dom_sf"/>
</dbReference>
<gene>
    <name evidence="3" type="ORF">GCM10023350_08610</name>
</gene>
<dbReference type="InterPro" id="IPR013815">
    <property type="entry name" value="ATP_grasp_subdomain_1"/>
</dbReference>
<dbReference type="Proteomes" id="UP001499882">
    <property type="component" value="Unassembled WGS sequence"/>
</dbReference>
<dbReference type="SUPFAM" id="SSF56059">
    <property type="entry name" value="Glutathione synthetase ATP-binding domain-like"/>
    <property type="match status" value="1"/>
</dbReference>
<protein>
    <submittedName>
        <fullName evidence="3">Acetate--CoA ligase family protein</fullName>
    </submittedName>
</protein>
<dbReference type="PANTHER" id="PTHR42793:SF1">
    <property type="entry name" value="PEPTIDYL-LYSINE N-ACETYLTRANSFERASE PATZ"/>
    <property type="match status" value="1"/>
</dbReference>
<dbReference type="InterPro" id="IPR003781">
    <property type="entry name" value="CoA-bd"/>
</dbReference>
<dbReference type="SUPFAM" id="SSF51735">
    <property type="entry name" value="NAD(P)-binding Rossmann-fold domains"/>
    <property type="match status" value="1"/>
</dbReference>
<dbReference type="Pfam" id="PF13549">
    <property type="entry name" value="ATP-grasp_5"/>
    <property type="match status" value="1"/>
</dbReference>
<dbReference type="Pfam" id="PF13607">
    <property type="entry name" value="Succ_CoA_lig"/>
    <property type="match status" value="1"/>
</dbReference>
<dbReference type="Gene3D" id="3.30.1490.20">
    <property type="entry name" value="ATP-grasp fold, A domain"/>
    <property type="match status" value="1"/>
</dbReference>
<keyword evidence="3" id="KW-0436">Ligase</keyword>
<feature type="domain" description="CoA-binding" evidence="2">
    <location>
        <begin position="12"/>
        <end position="107"/>
    </location>
</feature>
<dbReference type="Gene3D" id="3.40.50.261">
    <property type="entry name" value="Succinyl-CoA synthetase domains"/>
    <property type="match status" value="2"/>
</dbReference>
<comment type="caution">
    <text evidence="3">The sequence shown here is derived from an EMBL/GenBank/DDBJ whole genome shotgun (WGS) entry which is preliminary data.</text>
</comment>
<dbReference type="Gene3D" id="3.40.50.720">
    <property type="entry name" value="NAD(P)-binding Rossmann-like Domain"/>
    <property type="match status" value="1"/>
</dbReference>
<proteinExistence type="predicted"/>